<dbReference type="InterPro" id="IPR000780">
    <property type="entry name" value="CheR_MeTrfase"/>
</dbReference>
<evidence type="ECO:0000256" key="1">
    <source>
        <dbReference type="ARBA" id="ARBA00001541"/>
    </source>
</evidence>
<comment type="catalytic activity">
    <reaction evidence="1">
        <text>L-glutamyl-[protein] + S-adenosyl-L-methionine = [protein]-L-glutamate 5-O-methyl ester + S-adenosyl-L-homocysteine</text>
        <dbReference type="Rhea" id="RHEA:24452"/>
        <dbReference type="Rhea" id="RHEA-COMP:10208"/>
        <dbReference type="Rhea" id="RHEA-COMP:10311"/>
        <dbReference type="ChEBI" id="CHEBI:29973"/>
        <dbReference type="ChEBI" id="CHEBI:57856"/>
        <dbReference type="ChEBI" id="CHEBI:59789"/>
        <dbReference type="ChEBI" id="CHEBI:82795"/>
        <dbReference type="EC" id="2.1.1.80"/>
    </reaction>
</comment>
<dbReference type="Proteomes" id="UP000500857">
    <property type="component" value="Chromosome"/>
</dbReference>
<dbReference type="CDD" id="cd02440">
    <property type="entry name" value="AdoMet_MTases"/>
    <property type="match status" value="1"/>
</dbReference>
<keyword evidence="4" id="KW-0808">Transferase</keyword>
<dbReference type="RefSeq" id="WP_168569374.1">
    <property type="nucleotide sequence ID" value="NZ_CP051167.1"/>
</dbReference>
<dbReference type="GO" id="GO:0032259">
    <property type="term" value="P:methylation"/>
    <property type="evidence" value="ECO:0007669"/>
    <property type="project" value="UniProtKB-KW"/>
</dbReference>
<dbReference type="SUPFAM" id="SSF48452">
    <property type="entry name" value="TPR-like"/>
    <property type="match status" value="1"/>
</dbReference>
<keyword evidence="3" id="KW-0489">Methyltransferase</keyword>
<dbReference type="Gene3D" id="1.10.155.10">
    <property type="entry name" value="Chemotaxis receptor methyltransferase CheR, N-terminal domain"/>
    <property type="match status" value="1"/>
</dbReference>
<dbReference type="EC" id="2.1.1.80" evidence="2"/>
<keyword evidence="5" id="KW-0949">S-adenosyl-L-methionine</keyword>
<dbReference type="Gene3D" id="1.25.40.10">
    <property type="entry name" value="Tetratricopeptide repeat domain"/>
    <property type="match status" value="1"/>
</dbReference>
<reference evidence="8 9" key="1">
    <citation type="submission" date="2020-04" db="EMBL/GenBank/DDBJ databases">
        <authorList>
            <person name="Basu S."/>
            <person name="Maruthanayagam V."/>
            <person name="Chakraborty S."/>
            <person name="Pramanik A."/>
            <person name="Mukherjee J."/>
            <person name="Brink B."/>
        </authorList>
    </citation>
    <scope>NUCLEOTIDE SEQUENCE [LARGE SCALE GENOMIC DNA]</scope>
    <source>
        <strain evidence="8 9">AP17</strain>
    </source>
</reference>
<dbReference type="InterPro" id="IPR036804">
    <property type="entry name" value="CheR_N_sf"/>
</dbReference>
<dbReference type="Pfam" id="PF01739">
    <property type="entry name" value="CheR"/>
    <property type="match status" value="1"/>
</dbReference>
<dbReference type="SUPFAM" id="SSF53335">
    <property type="entry name" value="S-adenosyl-L-methionine-dependent methyltransferases"/>
    <property type="match status" value="1"/>
</dbReference>
<evidence type="ECO:0000256" key="3">
    <source>
        <dbReference type="ARBA" id="ARBA00022603"/>
    </source>
</evidence>
<dbReference type="AlphaFoldDB" id="A0A6H1TZ76"/>
<dbReference type="GO" id="GO:0008983">
    <property type="term" value="F:protein-glutamate O-methyltransferase activity"/>
    <property type="evidence" value="ECO:0007669"/>
    <property type="project" value="UniProtKB-EC"/>
</dbReference>
<evidence type="ECO:0000256" key="5">
    <source>
        <dbReference type="ARBA" id="ARBA00022691"/>
    </source>
</evidence>
<evidence type="ECO:0000256" key="6">
    <source>
        <dbReference type="SAM" id="MobiDB-lite"/>
    </source>
</evidence>
<accession>A0A6H1TZ76</accession>
<sequence>MTVDFIERFVRLIADYTGLQIRPSEYPHLSKKLETRINACKQPSTQDYYQLLEAATKTGSGRGDRDSFEGRSLLTTGDRQIDLSRQEWKELIELLTTGETYFFRDKGQFWLLENIIFPELIQKRKQAHLNGQSYRPSLRVWSAGSSSGEEAYSIAIVLKELIGDLNDWDLFILGTDLNAEAIAKAQKGVYSPWSFRSMDPRYLSTYFHKRGDRWAIDPSVRQLVTFRQGNLLADPFPNPGSDLYDFDLIICRNVFVYFEPSAIAATVNKFSQTLRSGGYLIVAHAELHGQPLPGLNSKIFPQSVVYQRGVRPASTLPTPQAFKRSASQRSAQFTRPPAPPLTGVRANANPHTPNELSLDRARDPLSDPSPSSLPIAVPQTFSSPSPKAQWVAPQPPADLTLKPEAIDLLFAEAQTLFERKAYGDALKQAERILKLNPRYFEAHCLIARIAANLGHYSRAEAAAQKASDLNPLSVEPYYLLAHIAEEKGDLDRAKYWFDRIIYLDNSCIYAYLELASIYEMQKNFARAKKLRLIALNIVKRLHPDTPVKRRDPLTARDLLLYLENLVGREAQ</sequence>
<evidence type="ECO:0000313" key="8">
    <source>
        <dbReference type="EMBL" id="QIZ71220.1"/>
    </source>
</evidence>
<name>A0A6H1TZ76_9CYAN</name>
<protein>
    <recommendedName>
        <fullName evidence="2">protein-glutamate O-methyltransferase</fullName>
        <ecNumber evidence="2">2.1.1.80</ecNumber>
    </recommendedName>
</protein>
<dbReference type="InterPro" id="IPR011990">
    <property type="entry name" value="TPR-like_helical_dom_sf"/>
</dbReference>
<dbReference type="InterPro" id="IPR050903">
    <property type="entry name" value="Bact_Chemotaxis_MeTrfase"/>
</dbReference>
<dbReference type="KEGG" id="oxy:HCG48_12045"/>
<feature type="domain" description="CheR-type methyltransferase" evidence="7">
    <location>
        <begin position="1"/>
        <end position="286"/>
    </location>
</feature>
<evidence type="ECO:0000256" key="2">
    <source>
        <dbReference type="ARBA" id="ARBA00012534"/>
    </source>
</evidence>
<evidence type="ECO:0000256" key="4">
    <source>
        <dbReference type="ARBA" id="ARBA00022679"/>
    </source>
</evidence>
<dbReference type="InterPro" id="IPR019734">
    <property type="entry name" value="TPR_rpt"/>
</dbReference>
<gene>
    <name evidence="8" type="ORF">HCG48_12045</name>
</gene>
<evidence type="ECO:0000313" key="9">
    <source>
        <dbReference type="Proteomes" id="UP000500857"/>
    </source>
</evidence>
<dbReference type="PROSITE" id="PS50123">
    <property type="entry name" value="CHER"/>
    <property type="match status" value="1"/>
</dbReference>
<evidence type="ECO:0000259" key="7">
    <source>
        <dbReference type="PROSITE" id="PS50123"/>
    </source>
</evidence>
<feature type="region of interest" description="Disordered" evidence="6">
    <location>
        <begin position="315"/>
        <end position="393"/>
    </location>
</feature>
<dbReference type="Pfam" id="PF13432">
    <property type="entry name" value="TPR_16"/>
    <property type="match status" value="1"/>
</dbReference>
<dbReference type="SMART" id="SM00028">
    <property type="entry name" value="TPR"/>
    <property type="match status" value="4"/>
</dbReference>
<keyword evidence="9" id="KW-1185">Reference proteome</keyword>
<dbReference type="InterPro" id="IPR029063">
    <property type="entry name" value="SAM-dependent_MTases_sf"/>
</dbReference>
<dbReference type="SMART" id="SM00138">
    <property type="entry name" value="MeTrc"/>
    <property type="match status" value="1"/>
</dbReference>
<dbReference type="PANTHER" id="PTHR24422:SF19">
    <property type="entry name" value="CHEMOTAXIS PROTEIN METHYLTRANSFERASE"/>
    <property type="match status" value="1"/>
</dbReference>
<dbReference type="PANTHER" id="PTHR24422">
    <property type="entry name" value="CHEMOTAXIS PROTEIN METHYLTRANSFERASE"/>
    <property type="match status" value="1"/>
</dbReference>
<proteinExistence type="predicted"/>
<dbReference type="PRINTS" id="PR00996">
    <property type="entry name" value="CHERMTFRASE"/>
</dbReference>
<organism evidence="8 9">
    <name type="scientific">Oxynema aestuarii AP17</name>
    <dbReference type="NCBI Taxonomy" id="2064643"/>
    <lineage>
        <taxon>Bacteria</taxon>
        <taxon>Bacillati</taxon>
        <taxon>Cyanobacteriota</taxon>
        <taxon>Cyanophyceae</taxon>
        <taxon>Oscillatoriophycideae</taxon>
        <taxon>Oscillatoriales</taxon>
        <taxon>Oscillatoriaceae</taxon>
        <taxon>Oxynema</taxon>
        <taxon>Oxynema aestuarii</taxon>
    </lineage>
</organism>
<dbReference type="InterPro" id="IPR022642">
    <property type="entry name" value="CheR_C"/>
</dbReference>
<dbReference type="Gene3D" id="3.40.50.150">
    <property type="entry name" value="Vaccinia Virus protein VP39"/>
    <property type="match status" value="1"/>
</dbReference>
<dbReference type="EMBL" id="CP051167">
    <property type="protein sequence ID" value="QIZ71220.1"/>
    <property type="molecule type" value="Genomic_DNA"/>
</dbReference>